<comment type="caution">
    <text evidence="1">The sequence shown here is derived from an EMBL/GenBank/DDBJ whole genome shotgun (WGS) entry which is preliminary data.</text>
</comment>
<dbReference type="InParanoid" id="A0A024G8G5"/>
<protein>
    <submittedName>
        <fullName evidence="1">Uncharacterized protein</fullName>
    </submittedName>
</protein>
<sequence>MSCAYAMIIDIASLWSSFENAAGLMLSRHAVSVSIRTSMRILTMCLQTAILLRSIQRQDSKDAEVRTLESHITLQLKVTSSPLRTDYHLIPWKQFLNYIRSARILLVQASLIIDCVCVAVAEKPNYSGVLAKTKAPAAFRWL</sequence>
<reference evidence="1 2" key="1">
    <citation type="submission" date="2012-05" db="EMBL/GenBank/DDBJ databases">
        <title>Recombination and specialization in a pathogen metapopulation.</title>
        <authorList>
            <person name="Gardiner A."/>
            <person name="Kemen E."/>
            <person name="Schultz-Larsen T."/>
            <person name="MacLean D."/>
            <person name="Van Oosterhout C."/>
            <person name="Jones J.D.G."/>
        </authorList>
    </citation>
    <scope>NUCLEOTIDE SEQUENCE [LARGE SCALE GENOMIC DNA]</scope>
    <source>
        <strain evidence="1 2">Ac Nc2</strain>
    </source>
</reference>
<name>A0A024G8G5_9STRA</name>
<dbReference type="Proteomes" id="UP000053237">
    <property type="component" value="Unassembled WGS sequence"/>
</dbReference>
<proteinExistence type="predicted"/>
<dbReference type="EMBL" id="CAIX01000045">
    <property type="protein sequence ID" value="CCI43166.1"/>
    <property type="molecule type" value="Genomic_DNA"/>
</dbReference>
<organism evidence="1 2">
    <name type="scientific">Albugo candida</name>
    <dbReference type="NCBI Taxonomy" id="65357"/>
    <lineage>
        <taxon>Eukaryota</taxon>
        <taxon>Sar</taxon>
        <taxon>Stramenopiles</taxon>
        <taxon>Oomycota</taxon>
        <taxon>Peronosporomycetes</taxon>
        <taxon>Albuginales</taxon>
        <taxon>Albuginaceae</taxon>
        <taxon>Albugo</taxon>
    </lineage>
</organism>
<accession>A0A024G8G5</accession>
<evidence type="ECO:0000313" key="1">
    <source>
        <dbReference type="EMBL" id="CCI43166.1"/>
    </source>
</evidence>
<keyword evidence="2" id="KW-1185">Reference proteome</keyword>
<gene>
    <name evidence="1" type="ORF">BN9_039500</name>
</gene>
<evidence type="ECO:0000313" key="2">
    <source>
        <dbReference type="Proteomes" id="UP000053237"/>
    </source>
</evidence>
<dbReference type="AlphaFoldDB" id="A0A024G8G5"/>